<keyword evidence="1" id="KW-0472">Membrane</keyword>
<evidence type="ECO:0000313" key="2">
    <source>
        <dbReference type="EMBL" id="MEN8639594.1"/>
    </source>
</evidence>
<accession>A0ABV0DCT6</accession>
<organism evidence="2 3">
    <name type="scientific">Pseudomonas sichuanensis</name>
    <dbReference type="NCBI Taxonomy" id="2213015"/>
    <lineage>
        <taxon>Bacteria</taxon>
        <taxon>Pseudomonadati</taxon>
        <taxon>Pseudomonadota</taxon>
        <taxon>Gammaproteobacteria</taxon>
        <taxon>Pseudomonadales</taxon>
        <taxon>Pseudomonadaceae</taxon>
        <taxon>Pseudomonas</taxon>
    </lineage>
</organism>
<keyword evidence="1" id="KW-1133">Transmembrane helix</keyword>
<keyword evidence="1" id="KW-0812">Transmembrane</keyword>
<protein>
    <submittedName>
        <fullName evidence="2">Uncharacterized protein</fullName>
    </submittedName>
</protein>
<name>A0ABV0DCT6_9PSED</name>
<dbReference type="EMBL" id="JBDLYL010000006">
    <property type="protein sequence ID" value="MEN8639594.1"/>
    <property type="molecule type" value="Genomic_DNA"/>
</dbReference>
<evidence type="ECO:0000256" key="1">
    <source>
        <dbReference type="SAM" id="Phobius"/>
    </source>
</evidence>
<comment type="caution">
    <text evidence="2">The sequence shown here is derived from an EMBL/GenBank/DDBJ whole genome shotgun (WGS) entry which is preliminary data.</text>
</comment>
<evidence type="ECO:0000313" key="3">
    <source>
        <dbReference type="Proteomes" id="UP001424532"/>
    </source>
</evidence>
<dbReference type="RefSeq" id="WP_347149548.1">
    <property type="nucleotide sequence ID" value="NZ_JBDLYL010000006.1"/>
</dbReference>
<keyword evidence="3" id="KW-1185">Reference proteome</keyword>
<gene>
    <name evidence="2" type="ORF">ABFE88_08030</name>
</gene>
<reference evidence="2 3" key="1">
    <citation type="submission" date="2024-05" db="EMBL/GenBank/DDBJ databases">
        <title>Sequence of Lycoming College course isolates.</title>
        <authorList>
            <person name="Reigle C.A."/>
            <person name="Newman J.D."/>
        </authorList>
    </citation>
    <scope>NUCLEOTIDE SEQUENCE [LARGE SCALE GENOMIC DNA]</scope>
    <source>
        <strain evidence="2 3">CAR-09</strain>
    </source>
</reference>
<proteinExistence type="predicted"/>
<dbReference type="Proteomes" id="UP001424532">
    <property type="component" value="Unassembled WGS sequence"/>
</dbReference>
<feature type="transmembrane region" description="Helical" evidence="1">
    <location>
        <begin position="12"/>
        <end position="34"/>
    </location>
</feature>
<sequence>MRKSADESPKSDFRAIVFTLLGVVITAAISWFSAYQAASVNSRQSCLARLDAREVLVRSKAENFFVAQGNLIALASHRMRTDQDYEQRLDAVVEAAYSLSPYLDRKTYEPPKLIAQRLLEKFYPNKSVSDKKNDDQNNKALLDLMNKWIDEYNALMEGFESAKDRC</sequence>